<keyword evidence="2" id="KW-0812">Transmembrane</keyword>
<evidence type="ECO:0000259" key="3">
    <source>
        <dbReference type="PROSITE" id="PS50885"/>
    </source>
</evidence>
<dbReference type="PANTHER" id="PTHR43156">
    <property type="entry name" value="STAGE II SPORULATION PROTEIN E-RELATED"/>
    <property type="match status" value="1"/>
</dbReference>
<dbReference type="Pfam" id="PF07228">
    <property type="entry name" value="SpoIIE"/>
    <property type="match status" value="1"/>
</dbReference>
<evidence type="ECO:0000313" key="5">
    <source>
        <dbReference type="EMBL" id="MBI1621777.1"/>
    </source>
</evidence>
<gene>
    <name evidence="5" type="ORF">IOD40_14035</name>
</gene>
<keyword evidence="6" id="KW-1185">Reference proteome</keyword>
<dbReference type="Gene3D" id="6.10.340.10">
    <property type="match status" value="1"/>
</dbReference>
<dbReference type="InterPro" id="IPR036457">
    <property type="entry name" value="PPM-type-like_dom_sf"/>
</dbReference>
<accession>A0ABS0SEP9</accession>
<dbReference type="PROSITE" id="PS51746">
    <property type="entry name" value="PPM_2"/>
    <property type="match status" value="1"/>
</dbReference>
<dbReference type="SMART" id="SM00304">
    <property type="entry name" value="HAMP"/>
    <property type="match status" value="1"/>
</dbReference>
<feature type="transmembrane region" description="Helical" evidence="2">
    <location>
        <begin position="7"/>
        <end position="29"/>
    </location>
</feature>
<sequence>MTLTRRLIFMVAACITMAVITLSLVFGWLGRSALIEQASSQAQTVARIVAESARLTEISLEEMQQVISNDLSNLAFAVSRVPAPEKQGHGTLLAEIAARGNLPALWIVDEDLQIVASSVGDYKAVVNGESLPAGLSKPALEALAQGGRFTLPLGGSADGAQFVGVRIEGGGAIIAGQSMEILETVRTVNSLPVLLGALLNQNEMQSIIVFDDDQKMLASVGEDVQDSQAKGLAAAALVATAPRLDISADRVFVAAPILDTAGIAIGSTVISQSRNRLNQMLFDYLVYGLGTIGLVLAGGIGAAAVFASRIARPVAEMTRAAREMDGRKFKPESLDSLACTPDELGVLARVFQNMAIEVQAREEHLESQVRARTAELHQKNLLLEETQRRVEAELDAARTLQAAILPQDLPDHPAYVGKATMVPARELGGDFYDFFMINERDLGIVIADVSGKGVPAAFFMAISRTILQACARDSISAGECLGAANDALCAQNPMDLFVTTFYGILNTETGVLTYANGGHNPPMIVRRGDGSVADLPRTGGIALGVFPGAKYKQASVNLSEGDTLFLYTDGISEAMDSAGKEFTEERLRAALQTADRVSVDRVLDDVTSAVETFVGGAEQSDDITCLVVRYNGTQRTDGDNGSDGSESGLAVVRSLENAEEA</sequence>
<dbReference type="RefSeq" id="WP_198477259.1">
    <property type="nucleotide sequence ID" value="NZ_JADGMQ010000010.1"/>
</dbReference>
<feature type="transmembrane region" description="Helical" evidence="2">
    <location>
        <begin position="284"/>
        <end position="307"/>
    </location>
</feature>
<evidence type="ECO:0000256" key="1">
    <source>
        <dbReference type="ARBA" id="ARBA00022801"/>
    </source>
</evidence>
<dbReference type="PROSITE" id="PS50885">
    <property type="entry name" value="HAMP"/>
    <property type="match status" value="1"/>
</dbReference>
<dbReference type="PANTHER" id="PTHR43156:SF2">
    <property type="entry name" value="STAGE II SPORULATION PROTEIN E"/>
    <property type="match status" value="1"/>
</dbReference>
<dbReference type="SMART" id="SM00331">
    <property type="entry name" value="PP2C_SIG"/>
    <property type="match status" value="1"/>
</dbReference>
<feature type="domain" description="PPM-type phosphatase" evidence="4">
    <location>
        <begin position="415"/>
        <end position="630"/>
    </location>
</feature>
<dbReference type="EMBL" id="JADGMQ010000010">
    <property type="protein sequence ID" value="MBI1621777.1"/>
    <property type="molecule type" value="Genomic_DNA"/>
</dbReference>
<organism evidence="5 6">
    <name type="scientific">Aquamicrobium zhengzhouense</name>
    <dbReference type="NCBI Taxonomy" id="2781738"/>
    <lineage>
        <taxon>Bacteria</taxon>
        <taxon>Pseudomonadati</taxon>
        <taxon>Pseudomonadota</taxon>
        <taxon>Alphaproteobacteria</taxon>
        <taxon>Hyphomicrobiales</taxon>
        <taxon>Phyllobacteriaceae</taxon>
        <taxon>Aquamicrobium</taxon>
    </lineage>
</organism>
<dbReference type="InterPro" id="IPR003660">
    <property type="entry name" value="HAMP_dom"/>
</dbReference>
<dbReference type="CDD" id="cd06225">
    <property type="entry name" value="HAMP"/>
    <property type="match status" value="1"/>
</dbReference>
<evidence type="ECO:0000256" key="2">
    <source>
        <dbReference type="SAM" id="Phobius"/>
    </source>
</evidence>
<reference evidence="5 6" key="1">
    <citation type="submission" date="2020-10" db="EMBL/GenBank/DDBJ databases">
        <title>Aquamicrobium zhengzhouensis sp. nov., a exopolysaccharide producing bacterium isolated from farmland soil.</title>
        <authorList>
            <person name="Wang X."/>
        </authorList>
    </citation>
    <scope>NUCLEOTIDE SEQUENCE [LARGE SCALE GENOMIC DNA]</scope>
    <source>
        <strain evidence="6">cd-1</strain>
    </source>
</reference>
<dbReference type="Proteomes" id="UP000601789">
    <property type="component" value="Unassembled WGS sequence"/>
</dbReference>
<keyword evidence="1" id="KW-0378">Hydrolase</keyword>
<dbReference type="InterPro" id="IPR052016">
    <property type="entry name" value="Bact_Sigma-Reg"/>
</dbReference>
<keyword evidence="2" id="KW-1133">Transmembrane helix</keyword>
<keyword evidence="2" id="KW-0472">Membrane</keyword>
<comment type="caution">
    <text evidence="5">The sequence shown here is derived from an EMBL/GenBank/DDBJ whole genome shotgun (WGS) entry which is preliminary data.</text>
</comment>
<protein>
    <submittedName>
        <fullName evidence="5">SpoIIE family protein phosphatase</fullName>
    </submittedName>
</protein>
<dbReference type="InterPro" id="IPR001932">
    <property type="entry name" value="PPM-type_phosphatase-like_dom"/>
</dbReference>
<evidence type="ECO:0000313" key="6">
    <source>
        <dbReference type="Proteomes" id="UP000601789"/>
    </source>
</evidence>
<feature type="domain" description="HAMP" evidence="3">
    <location>
        <begin position="308"/>
        <end position="363"/>
    </location>
</feature>
<dbReference type="Gene3D" id="3.60.40.10">
    <property type="entry name" value="PPM-type phosphatase domain"/>
    <property type="match status" value="1"/>
</dbReference>
<proteinExistence type="predicted"/>
<dbReference type="Pfam" id="PF00672">
    <property type="entry name" value="HAMP"/>
    <property type="match status" value="1"/>
</dbReference>
<name>A0ABS0SEP9_9HYPH</name>
<evidence type="ECO:0000259" key="4">
    <source>
        <dbReference type="PROSITE" id="PS51746"/>
    </source>
</evidence>
<dbReference type="SUPFAM" id="SSF81606">
    <property type="entry name" value="PP2C-like"/>
    <property type="match status" value="1"/>
</dbReference>